<proteinExistence type="predicted"/>
<dbReference type="InterPro" id="IPR056884">
    <property type="entry name" value="NPHP3-like_N"/>
</dbReference>
<dbReference type="EMBL" id="KZ805301">
    <property type="protein sequence ID" value="PVI08226.1"/>
    <property type="molecule type" value="Genomic_DNA"/>
</dbReference>
<dbReference type="Pfam" id="PF24883">
    <property type="entry name" value="NPHP3_N"/>
    <property type="match status" value="1"/>
</dbReference>
<evidence type="ECO:0000256" key="1">
    <source>
        <dbReference type="ARBA" id="ARBA00022737"/>
    </source>
</evidence>
<keyword evidence="5" id="KW-1185">Reference proteome</keyword>
<gene>
    <name evidence="4" type="ORF">DM02DRAFT_549662</name>
</gene>
<evidence type="ECO:0000259" key="3">
    <source>
        <dbReference type="Pfam" id="PF24883"/>
    </source>
</evidence>
<dbReference type="SUPFAM" id="SSF52540">
    <property type="entry name" value="P-loop containing nucleoside triphosphate hydrolases"/>
    <property type="match status" value="1"/>
</dbReference>
<keyword evidence="1" id="KW-0677">Repeat</keyword>
<feature type="domain" description="Nephrocystin 3-like N-terminal" evidence="3">
    <location>
        <begin position="30"/>
        <end position="203"/>
    </location>
</feature>
<dbReference type="AlphaFoldDB" id="A0A2V1ED17"/>
<evidence type="ECO:0000256" key="2">
    <source>
        <dbReference type="SAM" id="MobiDB-lite"/>
    </source>
</evidence>
<reference evidence="4 5" key="1">
    <citation type="journal article" date="2018" name="Sci. Rep.">
        <title>Comparative genomics provides insights into the lifestyle and reveals functional heterogeneity of dark septate endophytic fungi.</title>
        <authorList>
            <person name="Knapp D.G."/>
            <person name="Nemeth J.B."/>
            <person name="Barry K."/>
            <person name="Hainaut M."/>
            <person name="Henrissat B."/>
            <person name="Johnson J."/>
            <person name="Kuo A."/>
            <person name="Lim J.H.P."/>
            <person name="Lipzen A."/>
            <person name="Nolan M."/>
            <person name="Ohm R.A."/>
            <person name="Tamas L."/>
            <person name="Grigoriev I.V."/>
            <person name="Spatafora J.W."/>
            <person name="Nagy L.G."/>
            <person name="Kovacs G.M."/>
        </authorList>
    </citation>
    <scope>NUCLEOTIDE SEQUENCE [LARGE SCALE GENOMIC DNA]</scope>
    <source>
        <strain evidence="4 5">DSE2036</strain>
    </source>
</reference>
<feature type="region of interest" description="Disordered" evidence="2">
    <location>
        <begin position="482"/>
        <end position="514"/>
    </location>
</feature>
<accession>A0A2V1ED17</accession>
<sequence>MAVAGKPRKWEHPTLKLAKPISSEIFPALCDWIFRRQVFKRWSEESVSWQLYCIGEPGAGKTTLAAIIAEHLRQQFQSVGYPVVTLFAEEGIVSNELEFLEDFLHAVYHGLAECPVVGDNPSKEDYQKYTEARFNQNGGLRVNRRLSLIRAALYTLLGSRNKSFRAFLILDGFDLCSETLLLLLETELATLRSMGVRVLQTSRIAIFEQYVTWCDHPKHGKTGDPDEDDEPIAEIDRERLSMYYNCDSCLSVLCLPCKADGRACERDTCETRGPMRERYDYVNITISPPSQPLNDYICWNLEREHGDIGLHSSASKPPLSAFGLSIRNNKNPDLAQDIVSDIESWADGHIGFTKARLDIVNELQSVEEWGRGNQLPANIVSILDGAVRAVEKQNPLKRRLGLQSIAAAGRYDWPDGIPIPLLRQLLKDHSNQEVRSGEDILRAARGLLRSPEGDEIQSADIYSATFYEYVFNGYNERIHEADQELPHGDKEDISDMPEPEEEKARFEPQTITEEPGEITASKLHRSVTTIESSHEIGFSRVVRKGTLAWK</sequence>
<evidence type="ECO:0000313" key="4">
    <source>
        <dbReference type="EMBL" id="PVI08226.1"/>
    </source>
</evidence>
<dbReference type="OrthoDB" id="3885310at2759"/>
<dbReference type="Proteomes" id="UP000244855">
    <property type="component" value="Unassembled WGS sequence"/>
</dbReference>
<organism evidence="4 5">
    <name type="scientific">Periconia macrospinosa</name>
    <dbReference type="NCBI Taxonomy" id="97972"/>
    <lineage>
        <taxon>Eukaryota</taxon>
        <taxon>Fungi</taxon>
        <taxon>Dikarya</taxon>
        <taxon>Ascomycota</taxon>
        <taxon>Pezizomycotina</taxon>
        <taxon>Dothideomycetes</taxon>
        <taxon>Pleosporomycetidae</taxon>
        <taxon>Pleosporales</taxon>
        <taxon>Massarineae</taxon>
        <taxon>Periconiaceae</taxon>
        <taxon>Periconia</taxon>
    </lineage>
</organism>
<protein>
    <recommendedName>
        <fullName evidence="3">Nephrocystin 3-like N-terminal domain-containing protein</fullName>
    </recommendedName>
</protein>
<feature type="compositionally biased region" description="Basic and acidic residues" evidence="2">
    <location>
        <begin position="482"/>
        <end position="493"/>
    </location>
</feature>
<name>A0A2V1ED17_9PLEO</name>
<evidence type="ECO:0000313" key="5">
    <source>
        <dbReference type="Proteomes" id="UP000244855"/>
    </source>
</evidence>
<dbReference type="PANTHER" id="PTHR10039:SF14">
    <property type="entry name" value="NACHT DOMAIN-CONTAINING PROTEIN"/>
    <property type="match status" value="1"/>
</dbReference>
<dbReference type="InterPro" id="IPR027417">
    <property type="entry name" value="P-loop_NTPase"/>
</dbReference>
<dbReference type="Gene3D" id="3.40.50.300">
    <property type="entry name" value="P-loop containing nucleotide triphosphate hydrolases"/>
    <property type="match status" value="1"/>
</dbReference>
<dbReference type="PANTHER" id="PTHR10039">
    <property type="entry name" value="AMELOGENIN"/>
    <property type="match status" value="1"/>
</dbReference>